<gene>
    <name evidence="2" type="ORF">GIY23_02905</name>
</gene>
<dbReference type="Gene3D" id="1.25.40.10">
    <property type="entry name" value="Tetratricopeptide repeat domain"/>
    <property type="match status" value="1"/>
</dbReference>
<dbReference type="GO" id="GO:0052621">
    <property type="term" value="F:diguanylate cyclase activity"/>
    <property type="evidence" value="ECO:0007669"/>
    <property type="project" value="TreeGrafter"/>
</dbReference>
<dbReference type="InterPro" id="IPR011990">
    <property type="entry name" value="TPR-like_helical_dom_sf"/>
</dbReference>
<dbReference type="PROSITE" id="PS50887">
    <property type="entry name" value="GGDEF"/>
    <property type="match status" value="1"/>
</dbReference>
<dbReference type="Pfam" id="PF00990">
    <property type="entry name" value="GGDEF"/>
    <property type="match status" value="1"/>
</dbReference>
<dbReference type="FunFam" id="3.30.70.270:FF:000001">
    <property type="entry name" value="Diguanylate cyclase domain protein"/>
    <property type="match status" value="1"/>
</dbReference>
<dbReference type="Gene3D" id="3.30.70.270">
    <property type="match status" value="1"/>
</dbReference>
<dbReference type="InterPro" id="IPR043128">
    <property type="entry name" value="Rev_trsase/Diguanyl_cyclase"/>
</dbReference>
<reference evidence="3" key="1">
    <citation type="submission" date="2019-11" db="EMBL/GenBank/DDBJ databases">
        <title>The complete genome sequence of Saccharopolyspora sp. E2A.</title>
        <authorList>
            <person name="Zhang G."/>
        </authorList>
    </citation>
    <scope>NUCLEOTIDE SEQUENCE [LARGE SCALE GENOMIC DNA]</scope>
    <source>
        <strain evidence="3">E2A</strain>
    </source>
</reference>
<dbReference type="SMART" id="SM00267">
    <property type="entry name" value="GGDEF"/>
    <property type="match status" value="1"/>
</dbReference>
<evidence type="ECO:0000313" key="3">
    <source>
        <dbReference type="Proteomes" id="UP000371041"/>
    </source>
</evidence>
<dbReference type="SUPFAM" id="SSF48452">
    <property type="entry name" value="TPR-like"/>
    <property type="match status" value="1"/>
</dbReference>
<organism evidence="2 3">
    <name type="scientific">Allosaccharopolyspora coralli</name>
    <dbReference type="NCBI Taxonomy" id="2665642"/>
    <lineage>
        <taxon>Bacteria</taxon>
        <taxon>Bacillati</taxon>
        <taxon>Actinomycetota</taxon>
        <taxon>Actinomycetes</taxon>
        <taxon>Pseudonocardiales</taxon>
        <taxon>Pseudonocardiaceae</taxon>
        <taxon>Allosaccharopolyspora</taxon>
    </lineage>
</organism>
<dbReference type="PANTHER" id="PTHR45138:SF9">
    <property type="entry name" value="DIGUANYLATE CYCLASE DGCM-RELATED"/>
    <property type="match status" value="1"/>
</dbReference>
<dbReference type="InterPro" id="IPR029787">
    <property type="entry name" value="Nucleotide_cyclase"/>
</dbReference>
<proteinExistence type="predicted"/>
<evidence type="ECO:0000313" key="2">
    <source>
        <dbReference type="EMBL" id="QGK71995.1"/>
    </source>
</evidence>
<name>A0A5Q3QKF5_9PSEU</name>
<protein>
    <submittedName>
        <fullName evidence="2">Diguanylate cyclase</fullName>
    </submittedName>
</protein>
<dbReference type="GO" id="GO:0043709">
    <property type="term" value="P:cell adhesion involved in single-species biofilm formation"/>
    <property type="evidence" value="ECO:0007669"/>
    <property type="project" value="TreeGrafter"/>
</dbReference>
<keyword evidence="3" id="KW-1185">Reference proteome</keyword>
<accession>A0A5Q3QKF5</accession>
<evidence type="ECO:0000259" key="1">
    <source>
        <dbReference type="PROSITE" id="PS50887"/>
    </source>
</evidence>
<dbReference type="CDD" id="cd01949">
    <property type="entry name" value="GGDEF"/>
    <property type="match status" value="1"/>
</dbReference>
<dbReference type="KEGG" id="sace:GIY23_02905"/>
<dbReference type="InterPro" id="IPR050469">
    <property type="entry name" value="Diguanylate_Cyclase"/>
</dbReference>
<feature type="domain" description="GGDEF" evidence="1">
    <location>
        <begin position="354"/>
        <end position="489"/>
    </location>
</feature>
<dbReference type="NCBIfam" id="TIGR00254">
    <property type="entry name" value="GGDEF"/>
    <property type="match status" value="1"/>
</dbReference>
<dbReference type="AlphaFoldDB" id="A0A5Q3QKF5"/>
<dbReference type="PANTHER" id="PTHR45138">
    <property type="entry name" value="REGULATORY COMPONENTS OF SENSORY TRANSDUCTION SYSTEM"/>
    <property type="match status" value="1"/>
</dbReference>
<dbReference type="SUPFAM" id="SSF55073">
    <property type="entry name" value="Nucleotide cyclase"/>
    <property type="match status" value="1"/>
</dbReference>
<dbReference type="EMBL" id="CP045929">
    <property type="protein sequence ID" value="QGK71995.1"/>
    <property type="molecule type" value="Genomic_DNA"/>
</dbReference>
<dbReference type="Proteomes" id="UP000371041">
    <property type="component" value="Chromosome"/>
</dbReference>
<dbReference type="InterPro" id="IPR000160">
    <property type="entry name" value="GGDEF_dom"/>
</dbReference>
<dbReference type="GO" id="GO:0005886">
    <property type="term" value="C:plasma membrane"/>
    <property type="evidence" value="ECO:0007669"/>
    <property type="project" value="TreeGrafter"/>
</dbReference>
<sequence>MRHHQRPLLEGLIPEQDHRLRSLLDSGRVDECQEGFEELICPAPGVVDDDWPRSTVLVHRALMAWRLGRISLALELAAEGWAELDRDEPSGPAAAHTLSMLGYLLEGHRTSALGLLSLAVEVARESGDESALAHCLLREATALVARALHVDALSMQCYEQALDRFDEALRRGDDGPVTRRALSGSARALLGIGQADEAHRRAKSALEQSIAEQDVFCSATAYWALGSIHREAGDLELARTKTSRALEAGERIRDTLLVMQFSDDLAAICHELGDSVGEAEALRRTVNASSVTVSTLQEGLGQALEQRRVAVQAQQLASAAQEAATRDPLTGLTNRLGLERQAPELLEQTAAQGRVPWLILIDVDWFKGVNDESGHAAGDVTLQEVAHLLRSETRSRDLLIRWAGDEFIVLLLDPDNAGADAGALVAERIRAAVDSHDWRLAVGATAQPPTVSIGVAAGPAHLDSLFAAADAALYRAKRAGRNRVEIDHSAHDNAITSP</sequence>
<dbReference type="GO" id="GO:1902201">
    <property type="term" value="P:negative regulation of bacterial-type flagellum-dependent cell motility"/>
    <property type="evidence" value="ECO:0007669"/>
    <property type="project" value="TreeGrafter"/>
</dbReference>